<reference evidence="7 8" key="1">
    <citation type="submission" date="2013-07" db="EMBL/GenBank/DDBJ databases">
        <authorList>
            <person name="Weinstock G."/>
            <person name="Sodergren E."/>
            <person name="Wylie T."/>
            <person name="Fulton L."/>
            <person name="Fulton R."/>
            <person name="Fronick C."/>
            <person name="O'Laughlin M."/>
            <person name="Godfrey J."/>
            <person name="Miner T."/>
            <person name="Herter B."/>
            <person name="Appelbaum E."/>
            <person name="Cordes M."/>
            <person name="Lek S."/>
            <person name="Wollam A."/>
            <person name="Pepin K.H."/>
            <person name="Palsikar V.B."/>
            <person name="Mitreva M."/>
            <person name="Wilson R.K."/>
        </authorList>
    </citation>
    <scope>NUCLEOTIDE SEQUENCE [LARGE SCALE GENOMIC DNA]</scope>
    <source>
        <strain evidence="7 8">ATCC 14940</strain>
    </source>
</reference>
<dbReference type="PRINTS" id="PR00139">
    <property type="entry name" value="ASNGLNASE"/>
</dbReference>
<sequence length="345" mass="37123">MTVKERNVLKNISVLTLGGTIAYTWKNGVPQIGDLTGFIDSLDEVKKEADITVKAFRQKSSSSMVISDIIGLAAEIQSLLEGETEGVVVVQGTDTIEETAFALEMLLDSEKPVAVTGAMRNPDMRGADGPANLLAAIRTVSCSRCRELGVMVVFNDAIYPALYVRKIHPQSTEAFAAECGPLGYLAEGKPSIRMKPLQRRIPGLAINKWNVDGKRPDQPVSVPIYAVPVGDDGKLLKCALDCKIDGLVLEAMGGGHTPSELVETLKQLADKMPVVLASRIGRGDMLTGTYAGYPGSETSLLSKGLISSGFLDGRKARLLLILMLMSGFDMDGIREGFRIFSKECE</sequence>
<dbReference type="PROSITE" id="PS51732">
    <property type="entry name" value="ASN_GLN_ASE_3"/>
    <property type="match status" value="1"/>
</dbReference>
<evidence type="ECO:0000313" key="8">
    <source>
        <dbReference type="Proteomes" id="UP000016491"/>
    </source>
</evidence>
<dbReference type="InterPro" id="IPR027473">
    <property type="entry name" value="L-asparaginase_C"/>
</dbReference>
<dbReference type="InterPro" id="IPR036152">
    <property type="entry name" value="Asp/glu_Ase-like_sf"/>
</dbReference>
<evidence type="ECO:0000256" key="3">
    <source>
        <dbReference type="PIRSR" id="PIRSR001220-1"/>
    </source>
</evidence>
<dbReference type="PIRSF" id="PIRSF500176">
    <property type="entry name" value="L_ASNase"/>
    <property type="match status" value="1"/>
</dbReference>
<evidence type="ECO:0000256" key="4">
    <source>
        <dbReference type="PIRSR" id="PIRSR001220-2"/>
    </source>
</evidence>
<dbReference type="GO" id="GO:0004067">
    <property type="term" value="F:asparaginase activity"/>
    <property type="evidence" value="ECO:0007669"/>
    <property type="project" value="UniProtKB-UniRule"/>
</dbReference>
<gene>
    <name evidence="7" type="ORF">CLOSYM_02653</name>
</gene>
<feature type="active site" description="O-isoaspartyl threonine intermediate" evidence="3">
    <location>
        <position position="20"/>
    </location>
</feature>
<dbReference type="SUPFAM" id="SSF53774">
    <property type="entry name" value="Glutaminase/Asparaginase"/>
    <property type="match status" value="1"/>
</dbReference>
<evidence type="ECO:0000256" key="2">
    <source>
        <dbReference type="ARBA" id="ARBA00022801"/>
    </source>
</evidence>
<organism evidence="7 8">
    <name type="scientific">[Clostridium] symbiosum ATCC 14940</name>
    <dbReference type="NCBI Taxonomy" id="411472"/>
    <lineage>
        <taxon>Bacteria</taxon>
        <taxon>Bacillati</taxon>
        <taxon>Bacillota</taxon>
        <taxon>Clostridia</taxon>
        <taxon>Lachnospirales</taxon>
        <taxon>Lachnospiraceae</taxon>
        <taxon>Otoolea</taxon>
    </lineage>
</organism>
<dbReference type="Pfam" id="PF00710">
    <property type="entry name" value="Asparaginase"/>
    <property type="match status" value="1"/>
</dbReference>
<proteinExistence type="inferred from homology"/>
<evidence type="ECO:0000256" key="1">
    <source>
        <dbReference type="ARBA" id="ARBA00010518"/>
    </source>
</evidence>
<dbReference type="Gene3D" id="3.40.50.40">
    <property type="match status" value="1"/>
</dbReference>
<dbReference type="AlphaFoldDB" id="A0ABC9TWV9"/>
<dbReference type="Gene3D" id="3.40.50.1170">
    <property type="entry name" value="L-asparaginase, N-terminal domain"/>
    <property type="match status" value="1"/>
</dbReference>
<evidence type="ECO:0000259" key="6">
    <source>
        <dbReference type="Pfam" id="PF17763"/>
    </source>
</evidence>
<comment type="similarity">
    <text evidence="1">Belongs to the asparaginase 1 family.</text>
</comment>
<name>A0ABC9TWV9_CLOSY</name>
<comment type="caution">
    <text evidence="7">The sequence shown here is derived from an EMBL/GenBank/DDBJ whole genome shotgun (WGS) entry which is preliminary data.</text>
</comment>
<dbReference type="InterPro" id="IPR040919">
    <property type="entry name" value="Asparaginase_C"/>
</dbReference>
<feature type="binding site" evidence="4">
    <location>
        <position position="61"/>
    </location>
    <ligand>
        <name>substrate</name>
    </ligand>
</feature>
<feature type="domain" description="L-asparaginase N-terminal" evidence="5">
    <location>
        <begin position="11"/>
        <end position="195"/>
    </location>
</feature>
<dbReference type="InterPro" id="IPR027474">
    <property type="entry name" value="L-asparaginase_N"/>
</dbReference>
<dbReference type="PANTHER" id="PTHR11707">
    <property type="entry name" value="L-ASPARAGINASE"/>
    <property type="match status" value="1"/>
</dbReference>
<dbReference type="InterPro" id="IPR004550">
    <property type="entry name" value="AsnASE_II"/>
</dbReference>
<dbReference type="PIRSF" id="PIRSF001220">
    <property type="entry name" value="L-ASNase_gatD"/>
    <property type="match status" value="1"/>
</dbReference>
<dbReference type="CDD" id="cd08964">
    <property type="entry name" value="L-asparaginase_II"/>
    <property type="match status" value="1"/>
</dbReference>
<feature type="binding site" evidence="4">
    <location>
        <begin position="93"/>
        <end position="94"/>
    </location>
    <ligand>
        <name>substrate</name>
    </ligand>
</feature>
<feature type="domain" description="Asparaginase/glutaminase C-terminal" evidence="6">
    <location>
        <begin position="223"/>
        <end position="337"/>
    </location>
</feature>
<keyword evidence="2" id="KW-0378">Hydrolase</keyword>
<evidence type="ECO:0000259" key="5">
    <source>
        <dbReference type="Pfam" id="PF00710"/>
    </source>
</evidence>
<protein>
    <submittedName>
        <fullName evidence="7">Asparaginase</fullName>
    </submittedName>
</protein>
<evidence type="ECO:0000313" key="7">
    <source>
        <dbReference type="EMBL" id="ERI76389.1"/>
    </source>
</evidence>
<dbReference type="Proteomes" id="UP000016491">
    <property type="component" value="Unassembled WGS sequence"/>
</dbReference>
<accession>A0ABC9TWV9</accession>
<dbReference type="SFLD" id="SFLDS00057">
    <property type="entry name" value="Glutaminase/Asparaginase"/>
    <property type="match status" value="1"/>
</dbReference>
<dbReference type="PANTHER" id="PTHR11707:SF28">
    <property type="entry name" value="60 KDA LYSOPHOSPHOLIPASE"/>
    <property type="match status" value="1"/>
</dbReference>
<dbReference type="SMART" id="SM00870">
    <property type="entry name" value="Asparaginase"/>
    <property type="match status" value="1"/>
</dbReference>
<dbReference type="EMBL" id="AWSU01000203">
    <property type="protein sequence ID" value="ERI76389.1"/>
    <property type="molecule type" value="Genomic_DNA"/>
</dbReference>
<dbReference type="InterPro" id="IPR006034">
    <property type="entry name" value="Asparaginase/glutaminase-like"/>
</dbReference>
<dbReference type="Pfam" id="PF17763">
    <property type="entry name" value="Asparaginase_C"/>
    <property type="match status" value="1"/>
</dbReference>
<dbReference type="InterPro" id="IPR037152">
    <property type="entry name" value="L-asparaginase_N_sf"/>
</dbReference>